<keyword evidence="5" id="KW-1185">Reference proteome</keyword>
<dbReference type="GO" id="GO:0000981">
    <property type="term" value="F:DNA-binding transcription factor activity, RNA polymerase II-specific"/>
    <property type="evidence" value="ECO:0007669"/>
    <property type="project" value="InterPro"/>
</dbReference>
<keyword evidence="1" id="KW-0539">Nucleus</keyword>
<dbReference type="Pfam" id="PF00172">
    <property type="entry name" value="Zn_clus"/>
    <property type="match status" value="1"/>
</dbReference>
<dbReference type="SUPFAM" id="SSF57701">
    <property type="entry name" value="Zn2/Cys6 DNA-binding domain"/>
    <property type="match status" value="1"/>
</dbReference>
<proteinExistence type="predicted"/>
<reference evidence="4" key="1">
    <citation type="submission" date="2022-10" db="EMBL/GenBank/DDBJ databases">
        <title>Determination and structural analysis of whole genome sequence of Sarocladium strictum F4-1.</title>
        <authorList>
            <person name="Hu L."/>
            <person name="Jiang Y."/>
        </authorList>
    </citation>
    <scope>NUCLEOTIDE SEQUENCE</scope>
    <source>
        <strain evidence="4">F4-1</strain>
    </source>
</reference>
<evidence type="ECO:0000313" key="4">
    <source>
        <dbReference type="EMBL" id="KAK0392283.1"/>
    </source>
</evidence>
<dbReference type="PANTHER" id="PTHR37534">
    <property type="entry name" value="TRANSCRIPTIONAL ACTIVATOR PROTEIN UGA3"/>
    <property type="match status" value="1"/>
</dbReference>
<gene>
    <name evidence="4" type="ORF">NLU13_1779</name>
</gene>
<dbReference type="GO" id="GO:0008270">
    <property type="term" value="F:zinc ion binding"/>
    <property type="evidence" value="ECO:0007669"/>
    <property type="project" value="InterPro"/>
</dbReference>
<dbReference type="InterPro" id="IPR001138">
    <property type="entry name" value="Zn2Cys6_DnaBD"/>
</dbReference>
<dbReference type="AlphaFoldDB" id="A0AA39LCJ3"/>
<feature type="compositionally biased region" description="Low complexity" evidence="2">
    <location>
        <begin position="114"/>
        <end position="127"/>
    </location>
</feature>
<evidence type="ECO:0000259" key="3">
    <source>
        <dbReference type="PROSITE" id="PS50048"/>
    </source>
</evidence>
<feature type="compositionally biased region" description="Basic and acidic residues" evidence="2">
    <location>
        <begin position="65"/>
        <end position="74"/>
    </location>
</feature>
<accession>A0AA39LCJ3</accession>
<protein>
    <recommendedName>
        <fullName evidence="3">Zn(2)-C6 fungal-type domain-containing protein</fullName>
    </recommendedName>
</protein>
<dbReference type="GO" id="GO:0045944">
    <property type="term" value="P:positive regulation of transcription by RNA polymerase II"/>
    <property type="evidence" value="ECO:0007669"/>
    <property type="project" value="TreeGrafter"/>
</dbReference>
<comment type="caution">
    <text evidence="4">The sequence shown here is derived from an EMBL/GenBank/DDBJ whole genome shotgun (WGS) entry which is preliminary data.</text>
</comment>
<name>A0AA39LCJ3_SARSR</name>
<evidence type="ECO:0000256" key="2">
    <source>
        <dbReference type="SAM" id="MobiDB-lite"/>
    </source>
</evidence>
<feature type="region of interest" description="Disordered" evidence="2">
    <location>
        <begin position="48"/>
        <end position="175"/>
    </location>
</feature>
<organism evidence="4 5">
    <name type="scientific">Sarocladium strictum</name>
    <name type="common">Black bundle disease fungus</name>
    <name type="synonym">Acremonium strictum</name>
    <dbReference type="NCBI Taxonomy" id="5046"/>
    <lineage>
        <taxon>Eukaryota</taxon>
        <taxon>Fungi</taxon>
        <taxon>Dikarya</taxon>
        <taxon>Ascomycota</taxon>
        <taxon>Pezizomycotina</taxon>
        <taxon>Sordariomycetes</taxon>
        <taxon>Hypocreomycetidae</taxon>
        <taxon>Hypocreales</taxon>
        <taxon>Sarocladiaceae</taxon>
        <taxon>Sarocladium</taxon>
    </lineage>
</organism>
<dbReference type="Gene3D" id="4.10.240.10">
    <property type="entry name" value="Zn(2)-C6 fungal-type DNA-binding domain"/>
    <property type="match status" value="1"/>
</dbReference>
<dbReference type="PROSITE" id="PS00463">
    <property type="entry name" value="ZN2_CY6_FUNGAL_1"/>
    <property type="match status" value="1"/>
</dbReference>
<dbReference type="GO" id="GO:0000976">
    <property type="term" value="F:transcription cis-regulatory region binding"/>
    <property type="evidence" value="ECO:0007669"/>
    <property type="project" value="TreeGrafter"/>
</dbReference>
<sequence>MPRSRKGCNTCKKRHRKCDETKPACRMCEAYGLQCEGYAVTLRWTNDVAASGPPSGSRRQLQGTADHRRQDTKHLQRKQPAAISGSSGGGSRQRCRPGSELGGLATSGISSPHDSYTSKRSYSNSSSNKDRPVLLPRPEALSANAPPLDGQSPEDLALPGNTHTTSHPDLRIQPADHDGDTFRLLDDFTSDTVYGLYSTSRDSLFASQLDALARTSKALRTILAALHLYFLNPKAPGANFQEYSTQSIHLFQRELDHYDGVPDAAILTAGLFICTLNLVQSLPWSPTLKHMINVFGIPGTGMPCLSDPLCHPMMRSTIEAMGLMDLPTLIRGRIPSTFGIWRDVRASQPNFVEADVSPFDHTELVSALPRSLLDLLARIEEPGAENALLAWPGQVGEIPLCHHWESYRLAGILNCRKFNRAKKQAGWGRDNTGPPGQATPAVPSNDVLVARIVAHLDAILVSSDRAEYSSYLTLNAIFFPYAAARLEIAVLQRHNQLLGHLRRIKSSARAYAATENERMLEAMLDEAYETKNDFYDIDEECRRRGVEISLF</sequence>
<dbReference type="Proteomes" id="UP001175261">
    <property type="component" value="Unassembled WGS sequence"/>
</dbReference>
<evidence type="ECO:0000256" key="1">
    <source>
        <dbReference type="ARBA" id="ARBA00023242"/>
    </source>
</evidence>
<dbReference type="InterPro" id="IPR036864">
    <property type="entry name" value="Zn2-C6_fun-type_DNA-bd_sf"/>
</dbReference>
<dbReference type="PANTHER" id="PTHR37534:SF44">
    <property type="entry name" value="ZN(II)2CYS6 TRANSCRIPTION FACTOR (EUROFUNG)"/>
    <property type="match status" value="1"/>
</dbReference>
<dbReference type="CDD" id="cd00067">
    <property type="entry name" value="GAL4"/>
    <property type="match status" value="1"/>
</dbReference>
<dbReference type="SMART" id="SM00066">
    <property type="entry name" value="GAL4"/>
    <property type="match status" value="1"/>
</dbReference>
<dbReference type="PROSITE" id="PS50048">
    <property type="entry name" value="ZN2_CY6_FUNGAL_2"/>
    <property type="match status" value="1"/>
</dbReference>
<dbReference type="GO" id="GO:0005634">
    <property type="term" value="C:nucleus"/>
    <property type="evidence" value="ECO:0007669"/>
    <property type="project" value="TreeGrafter"/>
</dbReference>
<feature type="domain" description="Zn(2)-C6 fungal-type" evidence="3">
    <location>
        <begin position="7"/>
        <end position="35"/>
    </location>
</feature>
<evidence type="ECO:0000313" key="5">
    <source>
        <dbReference type="Proteomes" id="UP001175261"/>
    </source>
</evidence>
<feature type="compositionally biased region" description="Basic and acidic residues" evidence="2">
    <location>
        <begin position="166"/>
        <end position="175"/>
    </location>
</feature>
<dbReference type="EMBL" id="JAPDFR010000001">
    <property type="protein sequence ID" value="KAK0392283.1"/>
    <property type="molecule type" value="Genomic_DNA"/>
</dbReference>